<dbReference type="InterPro" id="IPR052430">
    <property type="entry name" value="IVT-Associated"/>
</dbReference>
<dbReference type="STRING" id="246409.I1CDX8"/>
<dbReference type="EMBL" id="CH476740">
    <property type="protein sequence ID" value="EIE86658.1"/>
    <property type="molecule type" value="Genomic_DNA"/>
</dbReference>
<dbReference type="InParanoid" id="I1CDX8"/>
<gene>
    <name evidence="7" type="ORF">RO3G_11369</name>
</gene>
<name>I1CDX8_RHIO9</name>
<feature type="domain" description="DUF2421" evidence="6">
    <location>
        <begin position="74"/>
        <end position="194"/>
    </location>
</feature>
<organism evidence="7 8">
    <name type="scientific">Rhizopus delemar (strain RA 99-880 / ATCC MYA-4621 / FGSC 9543 / NRRL 43880)</name>
    <name type="common">Mucormycosis agent</name>
    <name type="synonym">Rhizopus arrhizus var. delemar</name>
    <dbReference type="NCBI Taxonomy" id="246409"/>
    <lineage>
        <taxon>Eukaryota</taxon>
        <taxon>Fungi</taxon>
        <taxon>Fungi incertae sedis</taxon>
        <taxon>Mucoromycota</taxon>
        <taxon>Mucoromycotina</taxon>
        <taxon>Mucoromycetes</taxon>
        <taxon>Mucorales</taxon>
        <taxon>Mucorineae</taxon>
        <taxon>Rhizopodaceae</taxon>
        <taxon>Rhizopus</taxon>
    </lineage>
</organism>
<evidence type="ECO:0000256" key="4">
    <source>
        <dbReference type="ARBA" id="ARBA00023136"/>
    </source>
</evidence>
<keyword evidence="4 5" id="KW-0472">Membrane</keyword>
<sequence>MTRTVGTFIGAIQSIIIWEIARGTAPGLIVLSFVANLPWLLVYIHGKFWKAGGLFALITTSLSVIAALIISIFPYPKTGRVELRHRISKTISELGALYSTFLALLVRDTPEDPDERRADRKLFQAVATGIRQQIKGERVLLEQSRFEPTLRGTFPESKYVHLLQVLENILSLVIGMEFVTQNISFEWRMMVVKDTWKARKQMVVNPNLYPQSKL</sequence>
<evidence type="ECO:0000256" key="3">
    <source>
        <dbReference type="ARBA" id="ARBA00022989"/>
    </source>
</evidence>
<dbReference type="GO" id="GO:0016020">
    <property type="term" value="C:membrane"/>
    <property type="evidence" value="ECO:0007669"/>
    <property type="project" value="UniProtKB-SubCell"/>
</dbReference>
<evidence type="ECO:0000259" key="6">
    <source>
        <dbReference type="Pfam" id="PF10334"/>
    </source>
</evidence>
<dbReference type="PANTHER" id="PTHR47804:SF3">
    <property type="entry name" value="PROTEIN BRE4"/>
    <property type="match status" value="1"/>
</dbReference>
<feature type="transmembrane region" description="Helical" evidence="5">
    <location>
        <begin position="20"/>
        <end position="42"/>
    </location>
</feature>
<evidence type="ECO:0000313" key="7">
    <source>
        <dbReference type="EMBL" id="EIE86658.1"/>
    </source>
</evidence>
<dbReference type="GeneID" id="93618334"/>
<dbReference type="InterPro" id="IPR018820">
    <property type="entry name" value="BRE4-related_DUF2421"/>
</dbReference>
<keyword evidence="8" id="KW-1185">Reference proteome</keyword>
<feature type="transmembrane region" description="Helical" evidence="5">
    <location>
        <begin position="54"/>
        <end position="75"/>
    </location>
</feature>
<dbReference type="Pfam" id="PF10334">
    <property type="entry name" value="BRE4"/>
    <property type="match status" value="1"/>
</dbReference>
<dbReference type="PANTHER" id="PTHR47804">
    <property type="entry name" value="60S RIBOSOMAL PROTEIN L19"/>
    <property type="match status" value="1"/>
</dbReference>
<proteinExistence type="predicted"/>
<dbReference type="VEuPathDB" id="FungiDB:RO3G_11369"/>
<dbReference type="RefSeq" id="XP_067522054.1">
    <property type="nucleotide sequence ID" value="XM_067665953.1"/>
</dbReference>
<evidence type="ECO:0000256" key="2">
    <source>
        <dbReference type="ARBA" id="ARBA00022692"/>
    </source>
</evidence>
<dbReference type="Proteomes" id="UP000009138">
    <property type="component" value="Unassembled WGS sequence"/>
</dbReference>
<evidence type="ECO:0000256" key="5">
    <source>
        <dbReference type="SAM" id="Phobius"/>
    </source>
</evidence>
<accession>I1CDX8</accession>
<protein>
    <recommendedName>
        <fullName evidence="6">DUF2421 domain-containing protein</fullName>
    </recommendedName>
</protein>
<keyword evidence="3 5" id="KW-1133">Transmembrane helix</keyword>
<evidence type="ECO:0000313" key="8">
    <source>
        <dbReference type="Proteomes" id="UP000009138"/>
    </source>
</evidence>
<reference evidence="7 8" key="1">
    <citation type="journal article" date="2009" name="PLoS Genet.">
        <title>Genomic analysis of the basal lineage fungus Rhizopus oryzae reveals a whole-genome duplication.</title>
        <authorList>
            <person name="Ma L.-J."/>
            <person name="Ibrahim A.S."/>
            <person name="Skory C."/>
            <person name="Grabherr M.G."/>
            <person name="Burger G."/>
            <person name="Butler M."/>
            <person name="Elias M."/>
            <person name="Idnurm A."/>
            <person name="Lang B.F."/>
            <person name="Sone T."/>
            <person name="Abe A."/>
            <person name="Calvo S.E."/>
            <person name="Corrochano L.M."/>
            <person name="Engels R."/>
            <person name="Fu J."/>
            <person name="Hansberg W."/>
            <person name="Kim J.-M."/>
            <person name="Kodira C.D."/>
            <person name="Koehrsen M.J."/>
            <person name="Liu B."/>
            <person name="Miranda-Saavedra D."/>
            <person name="O'Leary S."/>
            <person name="Ortiz-Castellanos L."/>
            <person name="Poulter R."/>
            <person name="Rodriguez-Romero J."/>
            <person name="Ruiz-Herrera J."/>
            <person name="Shen Y.-Q."/>
            <person name="Zeng Q."/>
            <person name="Galagan J."/>
            <person name="Birren B.W."/>
            <person name="Cuomo C.A."/>
            <person name="Wickes B.L."/>
        </authorList>
    </citation>
    <scope>NUCLEOTIDE SEQUENCE [LARGE SCALE GENOMIC DNA]</scope>
    <source>
        <strain evidence="8">RA 99-880 / ATCC MYA-4621 / FGSC 9543 / NRRL 43880</strain>
    </source>
</reference>
<keyword evidence="2 5" id="KW-0812">Transmembrane</keyword>
<dbReference type="AlphaFoldDB" id="I1CDX8"/>
<comment type="subcellular location">
    <subcellularLocation>
        <location evidence="1">Membrane</location>
        <topology evidence="1">Multi-pass membrane protein</topology>
    </subcellularLocation>
</comment>
<evidence type="ECO:0000256" key="1">
    <source>
        <dbReference type="ARBA" id="ARBA00004141"/>
    </source>
</evidence>